<dbReference type="Pfam" id="PF00440">
    <property type="entry name" value="TetR_N"/>
    <property type="match status" value="1"/>
</dbReference>
<dbReference type="GO" id="GO:0000976">
    <property type="term" value="F:transcription cis-regulatory region binding"/>
    <property type="evidence" value="ECO:0007669"/>
    <property type="project" value="TreeGrafter"/>
</dbReference>
<dbReference type="Pfam" id="PF14246">
    <property type="entry name" value="TetR_C_7"/>
    <property type="match status" value="1"/>
</dbReference>
<reference evidence="7 8" key="1">
    <citation type="submission" date="2020-01" db="EMBL/GenBank/DDBJ databases">
        <title>Sphingomonas sp. C33 whole genome sequece.</title>
        <authorList>
            <person name="Park C."/>
        </authorList>
    </citation>
    <scope>NUCLEOTIDE SEQUENCE [LARGE SCALE GENOMIC DNA]</scope>
    <source>
        <strain evidence="7 8">C33</strain>
    </source>
</reference>
<dbReference type="AlphaFoldDB" id="A0A7Z2NW80"/>
<name>A0A7Z2NW80_9SPHN</name>
<dbReference type="InterPro" id="IPR001647">
    <property type="entry name" value="HTH_TetR"/>
</dbReference>
<feature type="DNA-binding region" description="H-T-H motif" evidence="4">
    <location>
        <begin position="48"/>
        <end position="67"/>
    </location>
</feature>
<dbReference type="InterPro" id="IPR050109">
    <property type="entry name" value="HTH-type_TetR-like_transc_reg"/>
</dbReference>
<feature type="region of interest" description="Disordered" evidence="5">
    <location>
        <begin position="1"/>
        <end position="27"/>
    </location>
</feature>
<proteinExistence type="predicted"/>
<dbReference type="RefSeq" id="WP_160592477.1">
    <property type="nucleotide sequence ID" value="NZ_CP047895.1"/>
</dbReference>
<dbReference type="PROSITE" id="PS50977">
    <property type="entry name" value="HTH_TETR_2"/>
    <property type="match status" value="1"/>
</dbReference>
<feature type="domain" description="HTH tetR-type" evidence="6">
    <location>
        <begin position="25"/>
        <end position="85"/>
    </location>
</feature>
<evidence type="ECO:0000313" key="7">
    <source>
        <dbReference type="EMBL" id="QHL90549.1"/>
    </source>
</evidence>
<dbReference type="PANTHER" id="PTHR30055">
    <property type="entry name" value="HTH-TYPE TRANSCRIPTIONAL REGULATOR RUTR"/>
    <property type="match status" value="1"/>
</dbReference>
<feature type="compositionally biased region" description="Low complexity" evidence="5">
    <location>
        <begin position="11"/>
        <end position="23"/>
    </location>
</feature>
<gene>
    <name evidence="7" type="ORF">GVO57_06535</name>
</gene>
<dbReference type="EMBL" id="CP047895">
    <property type="protein sequence ID" value="QHL90549.1"/>
    <property type="molecule type" value="Genomic_DNA"/>
</dbReference>
<dbReference type="Gene3D" id="1.10.357.10">
    <property type="entry name" value="Tetracycline Repressor, domain 2"/>
    <property type="match status" value="1"/>
</dbReference>
<keyword evidence="8" id="KW-1185">Reference proteome</keyword>
<protein>
    <submittedName>
        <fullName evidence="7">TetR family transcriptional regulator</fullName>
    </submittedName>
</protein>
<dbReference type="InterPro" id="IPR009057">
    <property type="entry name" value="Homeodomain-like_sf"/>
</dbReference>
<organism evidence="7 8">
    <name type="scientific">Sphingomonas changnyeongensis</name>
    <dbReference type="NCBI Taxonomy" id="2698679"/>
    <lineage>
        <taxon>Bacteria</taxon>
        <taxon>Pseudomonadati</taxon>
        <taxon>Pseudomonadota</taxon>
        <taxon>Alphaproteobacteria</taxon>
        <taxon>Sphingomonadales</taxon>
        <taxon>Sphingomonadaceae</taxon>
        <taxon>Sphingomonas</taxon>
    </lineage>
</organism>
<keyword evidence="2 4" id="KW-0238">DNA-binding</keyword>
<keyword evidence="3" id="KW-0804">Transcription</keyword>
<evidence type="ECO:0000256" key="4">
    <source>
        <dbReference type="PROSITE-ProRule" id="PRU00335"/>
    </source>
</evidence>
<dbReference type="InterPro" id="IPR036271">
    <property type="entry name" value="Tet_transcr_reg_TetR-rel_C_sf"/>
</dbReference>
<sequence>MSGLPYPAAPDPAARAPGPGRPADPARRDAAIAAAQALFLAQGFERTSMAAIARAAGVAKPTLYAWFGDKAQLFAAAVTRKCETVLGSFDLPSAGGTPAELLTAAARRFLDLVLDPEALNTHRLVTMERERHPELGQLFLVHAIAFTKARFTALIAALAARGLAIDDPEQTASDLLGLLRGWPVLMWELSGPTMSPAELDAHAARCVGVALAGHRPGAVATG</sequence>
<evidence type="ECO:0000256" key="1">
    <source>
        <dbReference type="ARBA" id="ARBA00023015"/>
    </source>
</evidence>
<dbReference type="FunFam" id="1.10.10.60:FF:000141">
    <property type="entry name" value="TetR family transcriptional regulator"/>
    <property type="match status" value="1"/>
</dbReference>
<dbReference type="SUPFAM" id="SSF46689">
    <property type="entry name" value="Homeodomain-like"/>
    <property type="match status" value="1"/>
</dbReference>
<dbReference type="KEGG" id="schy:GVO57_06535"/>
<evidence type="ECO:0000256" key="2">
    <source>
        <dbReference type="ARBA" id="ARBA00023125"/>
    </source>
</evidence>
<dbReference type="GO" id="GO:0003700">
    <property type="term" value="F:DNA-binding transcription factor activity"/>
    <property type="evidence" value="ECO:0007669"/>
    <property type="project" value="TreeGrafter"/>
</dbReference>
<dbReference type="Gene3D" id="1.10.10.60">
    <property type="entry name" value="Homeodomain-like"/>
    <property type="match status" value="1"/>
</dbReference>
<evidence type="ECO:0000313" key="8">
    <source>
        <dbReference type="Proteomes" id="UP000464468"/>
    </source>
</evidence>
<evidence type="ECO:0000256" key="5">
    <source>
        <dbReference type="SAM" id="MobiDB-lite"/>
    </source>
</evidence>
<dbReference type="PRINTS" id="PR00455">
    <property type="entry name" value="HTHTETR"/>
</dbReference>
<evidence type="ECO:0000259" key="6">
    <source>
        <dbReference type="PROSITE" id="PS50977"/>
    </source>
</evidence>
<dbReference type="SUPFAM" id="SSF48498">
    <property type="entry name" value="Tetracyclin repressor-like, C-terminal domain"/>
    <property type="match status" value="1"/>
</dbReference>
<accession>A0A7Z2NW80</accession>
<dbReference type="Proteomes" id="UP000464468">
    <property type="component" value="Chromosome"/>
</dbReference>
<evidence type="ECO:0000256" key="3">
    <source>
        <dbReference type="ARBA" id="ARBA00023163"/>
    </source>
</evidence>
<keyword evidence="1" id="KW-0805">Transcription regulation</keyword>
<dbReference type="InterPro" id="IPR039536">
    <property type="entry name" value="TetR_C_Proteobacteria"/>
</dbReference>
<dbReference type="PANTHER" id="PTHR30055:SF146">
    <property type="entry name" value="HTH-TYPE TRANSCRIPTIONAL DUAL REGULATOR CECR"/>
    <property type="match status" value="1"/>
</dbReference>